<accession>A0AAV4U916</accession>
<evidence type="ECO:0000256" key="1">
    <source>
        <dbReference type="SAM" id="MobiDB-lite"/>
    </source>
</evidence>
<organism evidence="2 3">
    <name type="scientific">Caerostris extrusa</name>
    <name type="common">Bark spider</name>
    <name type="synonym">Caerostris bankana</name>
    <dbReference type="NCBI Taxonomy" id="172846"/>
    <lineage>
        <taxon>Eukaryota</taxon>
        <taxon>Metazoa</taxon>
        <taxon>Ecdysozoa</taxon>
        <taxon>Arthropoda</taxon>
        <taxon>Chelicerata</taxon>
        <taxon>Arachnida</taxon>
        <taxon>Araneae</taxon>
        <taxon>Araneomorphae</taxon>
        <taxon>Entelegynae</taxon>
        <taxon>Araneoidea</taxon>
        <taxon>Araneidae</taxon>
        <taxon>Caerostris</taxon>
    </lineage>
</organism>
<gene>
    <name evidence="2" type="ORF">CEXT_221391</name>
</gene>
<name>A0AAV4U916_CAEEX</name>
<proteinExistence type="predicted"/>
<dbReference type="AlphaFoldDB" id="A0AAV4U916"/>
<dbReference type="EMBL" id="BPLR01012489">
    <property type="protein sequence ID" value="GIY54269.1"/>
    <property type="molecule type" value="Genomic_DNA"/>
</dbReference>
<sequence>MSCKRSPSYYPIRLNLTNRLLPVRGSICHTSPHEDGWGLPRLHLLAFCSRTLCPFKKGRRVNPESPGLFVRESGSKAPTNVAAGAPIRLHEEGMTKRPADGRRRFVKLRRIGQ</sequence>
<reference evidence="2 3" key="1">
    <citation type="submission" date="2021-06" db="EMBL/GenBank/DDBJ databases">
        <title>Caerostris extrusa draft genome.</title>
        <authorList>
            <person name="Kono N."/>
            <person name="Arakawa K."/>
        </authorList>
    </citation>
    <scope>NUCLEOTIDE SEQUENCE [LARGE SCALE GENOMIC DNA]</scope>
</reference>
<protein>
    <submittedName>
        <fullName evidence="2">Uncharacterized protein</fullName>
    </submittedName>
</protein>
<feature type="region of interest" description="Disordered" evidence="1">
    <location>
        <begin position="65"/>
        <end position="84"/>
    </location>
</feature>
<evidence type="ECO:0000313" key="3">
    <source>
        <dbReference type="Proteomes" id="UP001054945"/>
    </source>
</evidence>
<evidence type="ECO:0000313" key="2">
    <source>
        <dbReference type="EMBL" id="GIY54269.1"/>
    </source>
</evidence>
<keyword evidence="3" id="KW-1185">Reference proteome</keyword>
<dbReference type="Proteomes" id="UP001054945">
    <property type="component" value="Unassembled WGS sequence"/>
</dbReference>
<comment type="caution">
    <text evidence="2">The sequence shown here is derived from an EMBL/GenBank/DDBJ whole genome shotgun (WGS) entry which is preliminary data.</text>
</comment>